<keyword evidence="1" id="KW-0614">Plasmid</keyword>
<name>A0ABT0CZT8_9HYPH</name>
<proteinExistence type="predicted"/>
<accession>A0ABT0CZT8</accession>
<evidence type="ECO:0008006" key="3">
    <source>
        <dbReference type="Google" id="ProtNLM"/>
    </source>
</evidence>
<gene>
    <name evidence="1" type="ORF">MKJ03_10125</name>
</gene>
<dbReference type="Proteomes" id="UP001522662">
    <property type="component" value="Unassembled WGS sequence"/>
</dbReference>
<geneLocation type="plasmid" evidence="1">
    <name>unnamed</name>
</geneLocation>
<sequence length="312" mass="33883">MNNTVSGAAAAPTHSHAVNPDVLHSRLDGLCNQVLTSSFGSTALMDALASGLSDVSSLLRGVPAAEGRLIERGIQMIAGLNPDLVVLTENIRLPVSKAALDVVERNDPRHYASLTLDADSGGRRGYTPDMIIVNRGSKVAHVVDVKRSLSSYDAVRLQELKKRMLAGALTVPDLLYQEHHRLAVEAVHVVMLDAQNGSREASSGIWPVSDIDHLLGVEGAGKAIAYLRRAFQTAVEQVWREALQHYRRARDLSEDDRRAGAMPWLVTQQHAPDERILFGSDDRIVGATSTSERPEIRIGFASLPTVRLQALS</sequence>
<protein>
    <recommendedName>
        <fullName evidence="3">PD-(D/E)XK endonuclease-like domain-containing protein</fullName>
    </recommendedName>
</protein>
<dbReference type="EMBL" id="JALAYX010000002">
    <property type="protein sequence ID" value="MCJ8238687.1"/>
    <property type="molecule type" value="Genomic_DNA"/>
</dbReference>
<reference evidence="1 2" key="1">
    <citation type="submission" date="2022-03" db="EMBL/GenBank/DDBJ databases">
        <title>Rhizobium SSM4.3 sp. nov., isolated from Sediment (Gouqi Island).</title>
        <authorList>
            <person name="Chen G."/>
        </authorList>
    </citation>
    <scope>NUCLEOTIDE SEQUENCE [LARGE SCALE GENOMIC DNA]</scope>
    <source>
        <strain evidence="1 2">SSM4.3</strain>
        <plasmid evidence="1">unnamed</plasmid>
    </source>
</reference>
<keyword evidence="2" id="KW-1185">Reference proteome</keyword>
<evidence type="ECO:0000313" key="2">
    <source>
        <dbReference type="Proteomes" id="UP001522662"/>
    </source>
</evidence>
<comment type="caution">
    <text evidence="1">The sequence shown here is derived from an EMBL/GenBank/DDBJ whole genome shotgun (WGS) entry which is preliminary data.</text>
</comment>
<dbReference type="RefSeq" id="WP_245136486.1">
    <property type="nucleotide sequence ID" value="NZ_CP128477.1"/>
</dbReference>
<evidence type="ECO:0000313" key="1">
    <source>
        <dbReference type="EMBL" id="MCJ8238687.1"/>
    </source>
</evidence>
<organism evidence="1 2">
    <name type="scientific">Peteryoungia algae</name>
    <dbReference type="NCBI Taxonomy" id="2919917"/>
    <lineage>
        <taxon>Bacteria</taxon>
        <taxon>Pseudomonadati</taxon>
        <taxon>Pseudomonadota</taxon>
        <taxon>Alphaproteobacteria</taxon>
        <taxon>Hyphomicrobiales</taxon>
        <taxon>Rhizobiaceae</taxon>
        <taxon>Peteryoungia</taxon>
    </lineage>
</organism>